<accession>A0A1D1Z9G1</accession>
<dbReference type="InterPro" id="IPR011515">
    <property type="entry name" value="Shugoshin_C"/>
</dbReference>
<name>A0A1D1Z9G1_9ARAE</name>
<dbReference type="AlphaFoldDB" id="A0A1D1Z9G1"/>
<reference evidence="5" key="1">
    <citation type="submission" date="2015-07" db="EMBL/GenBank/DDBJ databases">
        <title>Transcriptome Assembly of Anthurium amnicola.</title>
        <authorList>
            <person name="Suzuki J."/>
        </authorList>
    </citation>
    <scope>NUCLEOTIDE SEQUENCE</scope>
</reference>
<organism evidence="5">
    <name type="scientific">Anthurium amnicola</name>
    <dbReference type="NCBI Taxonomy" id="1678845"/>
    <lineage>
        <taxon>Eukaryota</taxon>
        <taxon>Viridiplantae</taxon>
        <taxon>Streptophyta</taxon>
        <taxon>Embryophyta</taxon>
        <taxon>Tracheophyta</taxon>
        <taxon>Spermatophyta</taxon>
        <taxon>Magnoliopsida</taxon>
        <taxon>Liliopsida</taxon>
        <taxon>Araceae</taxon>
        <taxon>Pothoideae</taxon>
        <taxon>Potheae</taxon>
        <taxon>Anthurium</taxon>
    </lineage>
</organism>
<dbReference type="PANTHER" id="PTHR34373:SF9">
    <property type="entry name" value="SHUGOSHIN 2"/>
    <property type="match status" value="1"/>
</dbReference>
<feature type="region of interest" description="Disordered" evidence="3">
    <location>
        <begin position="361"/>
        <end position="386"/>
    </location>
</feature>
<dbReference type="EMBL" id="GDJX01004402">
    <property type="protein sequence ID" value="JAT63534.1"/>
    <property type="molecule type" value="Transcribed_RNA"/>
</dbReference>
<feature type="non-terminal residue" evidence="5">
    <location>
        <position position="1"/>
    </location>
</feature>
<feature type="compositionally biased region" description="Polar residues" evidence="3">
    <location>
        <begin position="277"/>
        <end position="287"/>
    </location>
</feature>
<dbReference type="Pfam" id="PF07557">
    <property type="entry name" value="Shugoshin_C"/>
    <property type="match status" value="1"/>
</dbReference>
<evidence type="ECO:0000259" key="4">
    <source>
        <dbReference type="Pfam" id="PF07557"/>
    </source>
</evidence>
<dbReference type="GO" id="GO:0034090">
    <property type="term" value="P:maintenance of meiotic sister chromatid cohesion"/>
    <property type="evidence" value="ECO:0007669"/>
    <property type="project" value="InterPro"/>
</dbReference>
<dbReference type="GO" id="GO:0005634">
    <property type="term" value="C:nucleus"/>
    <property type="evidence" value="ECO:0007669"/>
    <property type="project" value="InterPro"/>
</dbReference>
<feature type="compositionally biased region" description="Polar residues" evidence="3">
    <location>
        <begin position="125"/>
        <end position="134"/>
    </location>
</feature>
<evidence type="ECO:0000256" key="1">
    <source>
        <dbReference type="ARBA" id="ARBA00010845"/>
    </source>
</evidence>
<feature type="region of interest" description="Disordered" evidence="3">
    <location>
        <begin position="115"/>
        <end position="134"/>
    </location>
</feature>
<feature type="region of interest" description="Disordered" evidence="3">
    <location>
        <begin position="35"/>
        <end position="84"/>
    </location>
</feature>
<proteinExistence type="inferred from homology"/>
<evidence type="ECO:0000256" key="2">
    <source>
        <dbReference type="ARBA" id="ARBA00022829"/>
    </source>
</evidence>
<comment type="similarity">
    <text evidence="1">Belongs to the shugoshin family.</text>
</comment>
<dbReference type="PANTHER" id="PTHR34373">
    <property type="entry name" value="SHUGOSHIN 2"/>
    <property type="match status" value="1"/>
</dbReference>
<evidence type="ECO:0000313" key="5">
    <source>
        <dbReference type="EMBL" id="JAT63534.1"/>
    </source>
</evidence>
<dbReference type="InterPro" id="IPR044693">
    <property type="entry name" value="SGO_plant"/>
</dbReference>
<feature type="region of interest" description="Disordered" evidence="3">
    <location>
        <begin position="263"/>
        <end position="310"/>
    </location>
</feature>
<dbReference type="GO" id="GO:0000775">
    <property type="term" value="C:chromosome, centromeric region"/>
    <property type="evidence" value="ECO:0007669"/>
    <property type="project" value="InterPro"/>
</dbReference>
<protein>
    <submittedName>
        <fullName evidence="5">Shugoshin-1</fullName>
    </submittedName>
</protein>
<feature type="domain" description="Shugoshin C-terminal" evidence="4">
    <location>
        <begin position="385"/>
        <end position="407"/>
    </location>
</feature>
<dbReference type="GO" id="GO:0045144">
    <property type="term" value="P:meiotic sister chromatid segregation"/>
    <property type="evidence" value="ECO:0007669"/>
    <property type="project" value="InterPro"/>
</dbReference>
<keyword evidence="2" id="KW-0159">Chromosome partition</keyword>
<gene>
    <name evidence="5" type="primary">SGO1_3</name>
    <name evidence="5" type="ORF">g.30816</name>
</gene>
<evidence type="ECO:0000256" key="3">
    <source>
        <dbReference type="SAM" id="MobiDB-lite"/>
    </source>
</evidence>
<sequence>CFGKPLLPRGSRLPSPFGVFSLSLSTPSHSLHFFPKEAAPPSLRERGREGRRRAKLGFNPAPRSTPPGASTMEGGGGLLHLENRGNVKVEKNQKFSLTESIMKGRRRLTDITNTTNQLPRPARTTMDQENPNPVSLPSPKDYIAQLLKENTVLLKLLGERNKIIEQNELQLQKLRVFVQQLQQQNWHLAKANSQMLEDLNLGKDRLKIIQHELGCTVALLKATKLELEVKEKLSKELCNAGFIKKEQTSVRCEEAAVDPLPQTEMKTCNPSRKRSSTSHSFGSNTLTHEAATKYNNRRKSSRRGSINTKSEPCELKEDLFEIEDVKFPVSSLLVDPLNRDNPVQMGSLVSSSNSCSMLEHKEEGKGEYASQDHPTEDSGRLSIRRSSRRVTMGVSYKEIPLNVKMRRE</sequence>